<sequence length="152" mass="17132">MVVIGGQGPAPHRRLASSFHFWVELDGIYVAGFSEVTGIEAETEVEEYREGGLNGYVHKLPKGIRYPNIQLRRGMMKSPVLWNWYASSMEGPIARKSGAIVLQQTDGKELGRWNFYNAYPVKWIGPHLQAQSNEVAVEAVEIVHTGLTWYNK</sequence>
<gene>
    <name evidence="1" type="ORF">NQZ67_00980</name>
</gene>
<dbReference type="PANTHER" id="PTHR38009">
    <property type="entry name" value="CONSERVED HYPOTHETICAL PHAGE TAIL PROTEIN"/>
    <property type="match status" value="1"/>
</dbReference>
<proteinExistence type="predicted"/>
<dbReference type="Pfam" id="PF06841">
    <property type="entry name" value="Phage_T4_gp19"/>
    <property type="match status" value="1"/>
</dbReference>
<comment type="caution">
    <text evidence="1">The sequence shown here is derived from an EMBL/GenBank/DDBJ whole genome shotgun (WGS) entry which is preliminary data.</text>
</comment>
<accession>A0A9X2MMM8</accession>
<evidence type="ECO:0000313" key="2">
    <source>
        <dbReference type="Proteomes" id="UP001141950"/>
    </source>
</evidence>
<dbReference type="PANTHER" id="PTHR38009:SF1">
    <property type="entry name" value="CONSERVED HYPOTHETICAL PHAGE TAIL PROTEIN"/>
    <property type="match status" value="1"/>
</dbReference>
<dbReference type="NCBIfam" id="TIGR02241">
    <property type="entry name" value="conserved hypothetical phage tail region protein"/>
    <property type="match status" value="1"/>
</dbReference>
<dbReference type="InterPro" id="IPR011747">
    <property type="entry name" value="CHP02241"/>
</dbReference>
<name>A0A9X2MMM8_9BACL</name>
<evidence type="ECO:0000313" key="1">
    <source>
        <dbReference type="EMBL" id="MCR2802441.1"/>
    </source>
</evidence>
<dbReference type="Proteomes" id="UP001141950">
    <property type="component" value="Unassembled WGS sequence"/>
</dbReference>
<protein>
    <submittedName>
        <fullName evidence="1">Phage tail protein</fullName>
    </submittedName>
</protein>
<reference evidence="1" key="1">
    <citation type="submission" date="2022-08" db="EMBL/GenBank/DDBJ databases">
        <title>The genomic sequence of strain Paenibacillus sp. SCIV0701.</title>
        <authorList>
            <person name="Zhao H."/>
        </authorList>
    </citation>
    <scope>NUCLEOTIDE SEQUENCE</scope>
    <source>
        <strain evidence="1">SCIV0701</strain>
    </source>
</reference>
<keyword evidence="2" id="KW-1185">Reference proteome</keyword>
<dbReference type="EMBL" id="JANIPJ010000001">
    <property type="protein sequence ID" value="MCR2802441.1"/>
    <property type="molecule type" value="Genomic_DNA"/>
</dbReference>
<dbReference type="RefSeq" id="WP_257441972.1">
    <property type="nucleotide sequence ID" value="NZ_JANIPJ010000001.1"/>
</dbReference>
<dbReference type="InterPro" id="IPR010667">
    <property type="entry name" value="Phage_T4_Gp19"/>
</dbReference>
<dbReference type="GO" id="GO:0005198">
    <property type="term" value="F:structural molecule activity"/>
    <property type="evidence" value="ECO:0007669"/>
    <property type="project" value="InterPro"/>
</dbReference>
<dbReference type="AlphaFoldDB" id="A0A9X2MMM8"/>
<organism evidence="1 2">
    <name type="scientific">Paenibacillus soyae</name>
    <dbReference type="NCBI Taxonomy" id="2969249"/>
    <lineage>
        <taxon>Bacteria</taxon>
        <taxon>Bacillati</taxon>
        <taxon>Bacillota</taxon>
        <taxon>Bacilli</taxon>
        <taxon>Bacillales</taxon>
        <taxon>Paenibacillaceae</taxon>
        <taxon>Paenibacillus</taxon>
    </lineage>
</organism>